<protein>
    <submittedName>
        <fullName evidence="1">Uncharacterized protein</fullName>
    </submittedName>
</protein>
<name>A0A0E9RAJ6_ANGAN</name>
<organism evidence="1">
    <name type="scientific">Anguilla anguilla</name>
    <name type="common">European freshwater eel</name>
    <name type="synonym">Muraena anguilla</name>
    <dbReference type="NCBI Taxonomy" id="7936"/>
    <lineage>
        <taxon>Eukaryota</taxon>
        <taxon>Metazoa</taxon>
        <taxon>Chordata</taxon>
        <taxon>Craniata</taxon>
        <taxon>Vertebrata</taxon>
        <taxon>Euteleostomi</taxon>
        <taxon>Actinopterygii</taxon>
        <taxon>Neopterygii</taxon>
        <taxon>Teleostei</taxon>
        <taxon>Anguilliformes</taxon>
        <taxon>Anguillidae</taxon>
        <taxon>Anguilla</taxon>
    </lineage>
</organism>
<evidence type="ECO:0000313" key="1">
    <source>
        <dbReference type="EMBL" id="JAH25500.1"/>
    </source>
</evidence>
<reference evidence="1" key="1">
    <citation type="submission" date="2014-11" db="EMBL/GenBank/DDBJ databases">
        <authorList>
            <person name="Amaro Gonzalez C."/>
        </authorList>
    </citation>
    <scope>NUCLEOTIDE SEQUENCE</scope>
</reference>
<sequence length="59" mass="6623">MYLEKEATADVWALGSSSILVYLNVKLIIDIVTGNFTYIEYSIHNCLGTVLQLKTVIDE</sequence>
<dbReference type="EMBL" id="GBXM01083077">
    <property type="protein sequence ID" value="JAH25500.1"/>
    <property type="molecule type" value="Transcribed_RNA"/>
</dbReference>
<dbReference type="AlphaFoldDB" id="A0A0E9RAJ6"/>
<reference evidence="1" key="2">
    <citation type="journal article" date="2015" name="Fish Shellfish Immunol.">
        <title>Early steps in the European eel (Anguilla anguilla)-Vibrio vulnificus interaction in the gills: Role of the RtxA13 toxin.</title>
        <authorList>
            <person name="Callol A."/>
            <person name="Pajuelo D."/>
            <person name="Ebbesson L."/>
            <person name="Teles M."/>
            <person name="MacKenzie S."/>
            <person name="Amaro C."/>
        </authorList>
    </citation>
    <scope>NUCLEOTIDE SEQUENCE</scope>
</reference>
<proteinExistence type="predicted"/>
<accession>A0A0E9RAJ6</accession>